<dbReference type="EMBL" id="ANPB02000005">
    <property type="protein sequence ID" value="KAF4482855.1"/>
    <property type="molecule type" value="Genomic_DNA"/>
</dbReference>
<dbReference type="SUPFAM" id="SSF57701">
    <property type="entry name" value="Zn2/Cys6 DNA-binding domain"/>
    <property type="match status" value="1"/>
</dbReference>
<feature type="region of interest" description="Disordered" evidence="2">
    <location>
        <begin position="58"/>
        <end position="101"/>
    </location>
</feature>
<dbReference type="InterPro" id="IPR021858">
    <property type="entry name" value="Fun_TF"/>
</dbReference>
<evidence type="ECO:0008006" key="7">
    <source>
        <dbReference type="Google" id="ProtNLM"/>
    </source>
</evidence>
<dbReference type="PROSITE" id="PS50141">
    <property type="entry name" value="A_DEAMIN_EDITASE"/>
    <property type="match status" value="1"/>
</dbReference>
<evidence type="ECO:0000259" key="4">
    <source>
        <dbReference type="PROSITE" id="PS50141"/>
    </source>
</evidence>
<feature type="domain" description="A to I editase" evidence="4">
    <location>
        <begin position="297"/>
        <end position="446"/>
    </location>
</feature>
<dbReference type="Pfam" id="PF11951">
    <property type="entry name" value="Fungal_trans_2"/>
    <property type="match status" value="1"/>
</dbReference>
<dbReference type="AlphaFoldDB" id="A0A7J6J1R6"/>
<dbReference type="Gene3D" id="4.10.240.10">
    <property type="entry name" value="Zn(2)-C6 fungal-type DNA-binding domain"/>
    <property type="match status" value="1"/>
</dbReference>
<dbReference type="PROSITE" id="PS50048">
    <property type="entry name" value="ZN2_CY6_FUNGAL_2"/>
    <property type="match status" value="1"/>
</dbReference>
<feature type="compositionally biased region" description="Basic residues" evidence="2">
    <location>
        <begin position="61"/>
        <end position="71"/>
    </location>
</feature>
<sequence length="668" mass="73601">MVFSGRPSDACYPCRKGRLRCDRIQPGCTQCSRKNITCPGYRDLSDFLFRDETANAALKVQNRKPRRRHEAKVRPQPSADASSSQLKLPQRQHAEAVASTSAAGAKAAGAAPHAARKLNTAFRSPADPSSEVDVSVVRYRNVSTPIEDLARTYFMVEYIASSPFEYLPKLYPHGLNEQNAISAAIMAASFASLALKCSDGNLMKQARMHYAKALCQTNKCLSSTDLAVQDSTLAAVLLLGLFEAIVFTGQQSLDSWNAHTVGAVELLRLRGPKQLETPLGRTLFLHSSGNIRTSCAHTKRAVPPRLLQLFESAKPMLDLSDPFLMTAPIVDRVASLRSRIERVHDQNRRDLVWEALDLDIETLRVGQGVAEDWKFTARLPGQSSRLTYKGISLRYPSLRALRYWNALRIIRMFLNDLVWVQSSKILQQGPDLDDETDYEELQTSAKRNMSTLVVEVLASCGEYLEPAEERFSVSARCLIWPLSVIAEVSITPPDARQFATDCLERLGRDCRIPKAADMTTSLLSIKGADWLHLIALTNSLSALLLDLEVKRQASYKQASPPLSAAADGCCASADDVLLEPSLEVCVACLLLEAPAPLLAVVFKDVRSLVRVAGASSALAACPLAVAQYDLYRSSMLIRSTDQFSTLLHPLLTHDEMYEVAELPSPVLQ</sequence>
<dbReference type="GO" id="GO:0004000">
    <property type="term" value="F:adenosine deaminase activity"/>
    <property type="evidence" value="ECO:0007669"/>
    <property type="project" value="InterPro"/>
</dbReference>
<protein>
    <recommendedName>
        <fullName evidence="7">Zn(2)-C6 fungal-type domain-containing protein</fullName>
    </recommendedName>
</protein>
<dbReference type="InterPro" id="IPR001138">
    <property type="entry name" value="Zn2Cys6_DnaBD"/>
</dbReference>
<evidence type="ECO:0000259" key="3">
    <source>
        <dbReference type="PROSITE" id="PS50048"/>
    </source>
</evidence>
<comment type="caution">
    <text evidence="5">The sequence shown here is derived from an EMBL/GenBank/DDBJ whole genome shotgun (WGS) entry which is preliminary data.</text>
</comment>
<evidence type="ECO:0000256" key="1">
    <source>
        <dbReference type="ARBA" id="ARBA00023242"/>
    </source>
</evidence>
<accession>A0A7J6J1R6</accession>
<dbReference type="InParanoid" id="A0A7J6J1R6"/>
<reference evidence="5 6" key="1">
    <citation type="submission" date="2012-08" db="EMBL/GenBank/DDBJ databases">
        <authorList>
            <person name="Gan P.H.P."/>
            <person name="Ikeda K."/>
            <person name="Irieda H."/>
            <person name="Narusaka M."/>
            <person name="O'Connell R.J."/>
            <person name="Narusaka Y."/>
            <person name="Takano Y."/>
            <person name="Kubo Y."/>
            <person name="Shirasu K."/>
        </authorList>
    </citation>
    <scope>NUCLEOTIDE SEQUENCE [LARGE SCALE GENOMIC DNA]</scope>
    <source>
        <strain evidence="5 6">Nara gc5</strain>
    </source>
</reference>
<dbReference type="GeneID" id="43618986"/>
<dbReference type="RefSeq" id="XP_031886090.2">
    <property type="nucleotide sequence ID" value="XM_032034974.2"/>
</dbReference>
<dbReference type="CDD" id="cd00067">
    <property type="entry name" value="GAL4"/>
    <property type="match status" value="1"/>
</dbReference>
<evidence type="ECO:0000313" key="6">
    <source>
        <dbReference type="Proteomes" id="UP000011096"/>
    </source>
</evidence>
<dbReference type="Proteomes" id="UP000011096">
    <property type="component" value="Unassembled WGS sequence"/>
</dbReference>
<proteinExistence type="predicted"/>
<dbReference type="SMART" id="SM00066">
    <property type="entry name" value="GAL4"/>
    <property type="match status" value="1"/>
</dbReference>
<dbReference type="Pfam" id="PF00172">
    <property type="entry name" value="Zn_clus"/>
    <property type="match status" value="1"/>
</dbReference>
<evidence type="ECO:0000256" key="2">
    <source>
        <dbReference type="SAM" id="MobiDB-lite"/>
    </source>
</evidence>
<dbReference type="GO" id="GO:0008270">
    <property type="term" value="F:zinc ion binding"/>
    <property type="evidence" value="ECO:0007669"/>
    <property type="project" value="InterPro"/>
</dbReference>
<dbReference type="InterPro" id="IPR036864">
    <property type="entry name" value="Zn2-C6_fun-type_DNA-bd_sf"/>
</dbReference>
<dbReference type="PANTHER" id="PTHR38791">
    <property type="entry name" value="ZN(II)2CYS6 TRANSCRIPTION FACTOR (EUROFUNG)-RELATED-RELATED"/>
    <property type="match status" value="1"/>
</dbReference>
<dbReference type="PROSITE" id="PS00463">
    <property type="entry name" value="ZN2_CY6_FUNGAL_1"/>
    <property type="match status" value="1"/>
</dbReference>
<gene>
    <name evidence="5" type="ORF">CGGC5_v008709</name>
</gene>
<dbReference type="GO" id="GO:0006396">
    <property type="term" value="P:RNA processing"/>
    <property type="evidence" value="ECO:0007669"/>
    <property type="project" value="InterPro"/>
</dbReference>
<organism evidence="5 6">
    <name type="scientific">Colletotrichum fructicola (strain Nara gc5)</name>
    <name type="common">Anthracnose fungus</name>
    <name type="synonym">Colletotrichum gloeosporioides (strain Nara gc5)</name>
    <dbReference type="NCBI Taxonomy" id="1213859"/>
    <lineage>
        <taxon>Eukaryota</taxon>
        <taxon>Fungi</taxon>
        <taxon>Dikarya</taxon>
        <taxon>Ascomycota</taxon>
        <taxon>Pezizomycotina</taxon>
        <taxon>Sordariomycetes</taxon>
        <taxon>Hypocreomycetidae</taxon>
        <taxon>Glomerellales</taxon>
        <taxon>Glomerellaceae</taxon>
        <taxon>Colletotrichum</taxon>
        <taxon>Colletotrichum gloeosporioides species complex</taxon>
    </lineage>
</organism>
<dbReference type="InterPro" id="IPR053175">
    <property type="entry name" value="DHMBA_Reg_Transcription_Factor"/>
</dbReference>
<evidence type="ECO:0000313" key="5">
    <source>
        <dbReference type="EMBL" id="KAF4482855.1"/>
    </source>
</evidence>
<reference evidence="5 6" key="2">
    <citation type="submission" date="2020-04" db="EMBL/GenBank/DDBJ databases">
        <title>Genome sequencing and assembly of multiple isolates from the Colletotrichum gloeosporioides species complex.</title>
        <authorList>
            <person name="Gan P."/>
            <person name="Shirasu K."/>
        </authorList>
    </citation>
    <scope>NUCLEOTIDE SEQUENCE [LARGE SCALE GENOMIC DNA]</scope>
    <source>
        <strain evidence="5 6">Nara gc5</strain>
    </source>
</reference>
<keyword evidence="6" id="KW-1185">Reference proteome</keyword>
<keyword evidence="1" id="KW-0539">Nucleus</keyword>
<feature type="domain" description="Zn(2)-C6 fungal-type" evidence="3">
    <location>
        <begin position="10"/>
        <end position="38"/>
    </location>
</feature>
<dbReference type="GO" id="GO:0003723">
    <property type="term" value="F:RNA binding"/>
    <property type="evidence" value="ECO:0007669"/>
    <property type="project" value="InterPro"/>
</dbReference>
<dbReference type="OrthoDB" id="2991872at2759"/>
<dbReference type="InterPro" id="IPR002466">
    <property type="entry name" value="A_deamin"/>
</dbReference>
<dbReference type="GO" id="GO:0000981">
    <property type="term" value="F:DNA-binding transcription factor activity, RNA polymerase II-specific"/>
    <property type="evidence" value="ECO:0007669"/>
    <property type="project" value="InterPro"/>
</dbReference>
<name>A0A7J6J1R6_COLFN</name>